<proteinExistence type="predicted"/>
<dbReference type="PROSITE" id="PS51257">
    <property type="entry name" value="PROKAR_LIPOPROTEIN"/>
    <property type="match status" value="1"/>
</dbReference>
<reference evidence="1 2" key="1">
    <citation type="submission" date="2019-02" db="EMBL/GenBank/DDBJ databases">
        <title>Deep-cultivation of Planctomycetes and their phenomic and genomic characterization uncovers novel biology.</title>
        <authorList>
            <person name="Wiegand S."/>
            <person name="Jogler M."/>
            <person name="Boedeker C."/>
            <person name="Pinto D."/>
            <person name="Vollmers J."/>
            <person name="Rivas-Marin E."/>
            <person name="Kohn T."/>
            <person name="Peeters S.H."/>
            <person name="Heuer A."/>
            <person name="Rast P."/>
            <person name="Oberbeckmann S."/>
            <person name="Bunk B."/>
            <person name="Jeske O."/>
            <person name="Meyerdierks A."/>
            <person name="Storesund J.E."/>
            <person name="Kallscheuer N."/>
            <person name="Luecker S."/>
            <person name="Lage O.M."/>
            <person name="Pohl T."/>
            <person name="Merkel B.J."/>
            <person name="Hornburger P."/>
            <person name="Mueller R.-W."/>
            <person name="Bruemmer F."/>
            <person name="Labrenz M."/>
            <person name="Spormann A.M."/>
            <person name="Op den Camp H."/>
            <person name="Overmann J."/>
            <person name="Amann R."/>
            <person name="Jetten M.S.M."/>
            <person name="Mascher T."/>
            <person name="Medema M.H."/>
            <person name="Devos D.P."/>
            <person name="Kaster A.-K."/>
            <person name="Ovreas L."/>
            <person name="Rohde M."/>
            <person name="Galperin M.Y."/>
            <person name="Jogler C."/>
        </authorList>
    </citation>
    <scope>NUCLEOTIDE SEQUENCE [LARGE SCALE GENOMIC DNA]</scope>
    <source>
        <strain evidence="1 2">ElP</strain>
    </source>
</reference>
<evidence type="ECO:0000313" key="1">
    <source>
        <dbReference type="EMBL" id="QDV34260.1"/>
    </source>
</evidence>
<organism evidence="1 2">
    <name type="scientific">Tautonia plasticadhaerens</name>
    <dbReference type="NCBI Taxonomy" id="2527974"/>
    <lineage>
        <taxon>Bacteria</taxon>
        <taxon>Pseudomonadati</taxon>
        <taxon>Planctomycetota</taxon>
        <taxon>Planctomycetia</taxon>
        <taxon>Isosphaerales</taxon>
        <taxon>Isosphaeraceae</taxon>
        <taxon>Tautonia</taxon>
    </lineage>
</organism>
<gene>
    <name evidence="1" type="ORF">ElP_21450</name>
</gene>
<name>A0A518H095_9BACT</name>
<dbReference type="Proteomes" id="UP000317835">
    <property type="component" value="Chromosome"/>
</dbReference>
<dbReference type="AlphaFoldDB" id="A0A518H095"/>
<accession>A0A518H095</accession>
<dbReference type="KEGG" id="tpla:ElP_21450"/>
<protein>
    <submittedName>
        <fullName evidence="1">Uncharacterized protein</fullName>
    </submittedName>
</protein>
<dbReference type="RefSeq" id="WP_145269033.1">
    <property type="nucleotide sequence ID" value="NZ_CP036426.1"/>
</dbReference>
<sequence length="65" mass="7096">MIWMRFGPSRVHALIVALGLSPAVVGCGGDDDGQAVQTEEMNQHLQEVTGNYGQQYAEQYSKKGQ</sequence>
<keyword evidence="2" id="KW-1185">Reference proteome</keyword>
<dbReference type="EMBL" id="CP036426">
    <property type="protein sequence ID" value="QDV34260.1"/>
    <property type="molecule type" value="Genomic_DNA"/>
</dbReference>
<evidence type="ECO:0000313" key="2">
    <source>
        <dbReference type="Proteomes" id="UP000317835"/>
    </source>
</evidence>